<evidence type="ECO:0000313" key="9">
    <source>
        <dbReference type="Proteomes" id="UP001178507"/>
    </source>
</evidence>
<gene>
    <name evidence="8" type="ORF">EVOR1521_LOCUS12166</name>
</gene>
<dbReference type="SMART" id="SM00487">
    <property type="entry name" value="DEXDc"/>
    <property type="match status" value="1"/>
</dbReference>
<dbReference type="InterPro" id="IPR005123">
    <property type="entry name" value="Oxoglu/Fe-dep_dioxygenase_dom"/>
</dbReference>
<accession>A0AA36MYT0</accession>
<dbReference type="AlphaFoldDB" id="A0AA36MYT0"/>
<organism evidence="8 9">
    <name type="scientific">Effrenium voratum</name>
    <dbReference type="NCBI Taxonomy" id="2562239"/>
    <lineage>
        <taxon>Eukaryota</taxon>
        <taxon>Sar</taxon>
        <taxon>Alveolata</taxon>
        <taxon>Dinophyceae</taxon>
        <taxon>Suessiales</taxon>
        <taxon>Symbiodiniaceae</taxon>
        <taxon>Effrenium</taxon>
    </lineage>
</organism>
<feature type="domain" description="Fe2OG dioxygenase" evidence="7">
    <location>
        <begin position="615"/>
        <end position="739"/>
    </location>
</feature>
<comment type="similarity">
    <text evidence="5">Belongs to the DEAD box helicase family.</text>
</comment>
<dbReference type="Gene3D" id="2.60.120.620">
    <property type="entry name" value="q2cbj1_9rhob like domain"/>
    <property type="match status" value="1"/>
</dbReference>
<dbReference type="Pfam" id="PF00270">
    <property type="entry name" value="DEAD"/>
    <property type="match status" value="1"/>
</dbReference>
<dbReference type="Gene3D" id="3.40.50.300">
    <property type="entry name" value="P-loop containing nucleotide triphosphate hydrolases"/>
    <property type="match status" value="1"/>
</dbReference>
<keyword evidence="9" id="KW-1185">Reference proteome</keyword>
<name>A0AA36MYT0_9DINO</name>
<reference evidence="8" key="1">
    <citation type="submission" date="2023-08" db="EMBL/GenBank/DDBJ databases">
        <authorList>
            <person name="Chen Y."/>
            <person name="Shah S."/>
            <person name="Dougan E. K."/>
            <person name="Thang M."/>
            <person name="Chan C."/>
        </authorList>
    </citation>
    <scope>NUCLEOTIDE SEQUENCE</scope>
</reference>
<dbReference type="GO" id="GO:0003724">
    <property type="term" value="F:RNA helicase activity"/>
    <property type="evidence" value="ECO:0007669"/>
    <property type="project" value="TreeGrafter"/>
</dbReference>
<dbReference type="EMBL" id="CAUJNA010001258">
    <property type="protein sequence ID" value="CAJ1385589.1"/>
    <property type="molecule type" value="Genomic_DNA"/>
</dbReference>
<evidence type="ECO:0000256" key="5">
    <source>
        <dbReference type="RuleBase" id="RU000492"/>
    </source>
</evidence>
<sequence length="750" mass="82107">MKWTKPTRIQVEAIPWALQGRDIIGLAETGSGKTGAFALPIVQRLLDDPQRFYAVCLAPTRELCVQIGEQFEAIGSTIKLQTATVVGGLAMVDQAMALAKRPHVVIATPGRLVDHLENTKGFHLKTVKYLVMDEADRLLSMDFDEALDKILEDAAQLPEIYLHVPKDSLLKLSLGAGEVAPCLAAVHASRRARIRRAGVSLWELPTLPLPTLVPAPDFEEAPGQLHQAYGPVGLQSLKLDGELLAFLENACAGDPERLSSMGFCQCVDHAALPEHHYMEGYFHTLGSSAVVSANPRTGGSMPKPAANLQLRAFAQSLRAANAEVLCKLAADCPEGSLLQKALREGRAFADLAVQIHWGQAVRSADVQWHIDAPNSALHMAVSVHGGRTLKMKLRDPFALDTKIVDERQEPGDVYIGNPAAFEHGLEYDEATWETRMIALQLRLLFTEEELGCPNAAIGMDALAKGVASQKFRLPSMEEVRSRCMSLKGAGPLLRRMPDGFDEAVNFGNCDIAKEMSLRAEAVDAEALAHLASGEYGGLTCLMNIVGPKLAAQMHMEAKILGETLKPSKYWSSWQEGRGDAYRLINKPNCELMGYCGLACGIELLEVVCARLGLQPTSELQLARFGPGDAYEAHTDSSALEDLDEAMPLEQRRMIASRRITAILYLNNDWDASFEGALRANGRVPVDVPRREVCHECLEHGRDNVLPYGGSLVLFRSRDLEHEVLPPKKNRYAMTMWSDLTPKCWASAFAA</sequence>
<comment type="caution">
    <text evidence="8">The sequence shown here is derived from an EMBL/GenBank/DDBJ whole genome shotgun (WGS) entry which is preliminary data.</text>
</comment>
<dbReference type="Proteomes" id="UP001178507">
    <property type="component" value="Unassembled WGS sequence"/>
</dbReference>
<dbReference type="GO" id="GO:0016787">
    <property type="term" value="F:hydrolase activity"/>
    <property type="evidence" value="ECO:0007669"/>
    <property type="project" value="UniProtKB-KW"/>
</dbReference>
<keyword evidence="2 5" id="KW-0378">Hydrolase</keyword>
<dbReference type="PROSITE" id="PS00039">
    <property type="entry name" value="DEAD_ATP_HELICASE"/>
    <property type="match status" value="1"/>
</dbReference>
<proteinExistence type="inferred from homology"/>
<evidence type="ECO:0000259" key="7">
    <source>
        <dbReference type="PROSITE" id="PS51471"/>
    </source>
</evidence>
<dbReference type="PANTHER" id="PTHR47959:SF20">
    <property type="entry name" value="RNA HELICASE"/>
    <property type="match status" value="1"/>
</dbReference>
<dbReference type="InterPro" id="IPR044862">
    <property type="entry name" value="Pro_4_hyd_alph_FE2OG_OXY"/>
</dbReference>
<keyword evidence="3 5" id="KW-0347">Helicase</keyword>
<evidence type="ECO:0000256" key="1">
    <source>
        <dbReference type="ARBA" id="ARBA00022741"/>
    </source>
</evidence>
<protein>
    <submittedName>
        <fullName evidence="8">Uncharacterized protein</fullName>
    </submittedName>
</protein>
<dbReference type="PROSITE" id="PS51192">
    <property type="entry name" value="HELICASE_ATP_BIND_1"/>
    <property type="match status" value="1"/>
</dbReference>
<dbReference type="GO" id="GO:0005829">
    <property type="term" value="C:cytosol"/>
    <property type="evidence" value="ECO:0007669"/>
    <property type="project" value="TreeGrafter"/>
</dbReference>
<dbReference type="InterPro" id="IPR027417">
    <property type="entry name" value="P-loop_NTPase"/>
</dbReference>
<dbReference type="Pfam" id="PF13640">
    <property type="entry name" value="2OG-FeII_Oxy_3"/>
    <property type="match status" value="1"/>
</dbReference>
<dbReference type="InterPro" id="IPR000629">
    <property type="entry name" value="RNA-helicase_DEAD-box_CS"/>
</dbReference>
<dbReference type="PROSITE" id="PS51471">
    <property type="entry name" value="FE2OG_OXY"/>
    <property type="match status" value="1"/>
</dbReference>
<dbReference type="InterPro" id="IPR014001">
    <property type="entry name" value="Helicase_ATP-bd"/>
</dbReference>
<dbReference type="GO" id="GO:0003676">
    <property type="term" value="F:nucleic acid binding"/>
    <property type="evidence" value="ECO:0007669"/>
    <property type="project" value="InterPro"/>
</dbReference>
<keyword evidence="4 5" id="KW-0067">ATP-binding</keyword>
<dbReference type="SUPFAM" id="SSF52540">
    <property type="entry name" value="P-loop containing nucleoside triphosphate hydrolases"/>
    <property type="match status" value="1"/>
</dbReference>
<evidence type="ECO:0000256" key="4">
    <source>
        <dbReference type="ARBA" id="ARBA00022840"/>
    </source>
</evidence>
<dbReference type="PANTHER" id="PTHR47959">
    <property type="entry name" value="ATP-DEPENDENT RNA HELICASE RHLE-RELATED"/>
    <property type="match status" value="1"/>
</dbReference>
<evidence type="ECO:0000256" key="2">
    <source>
        <dbReference type="ARBA" id="ARBA00022801"/>
    </source>
</evidence>
<dbReference type="InterPro" id="IPR050079">
    <property type="entry name" value="DEAD_box_RNA_helicase"/>
</dbReference>
<dbReference type="GO" id="GO:0005524">
    <property type="term" value="F:ATP binding"/>
    <property type="evidence" value="ECO:0007669"/>
    <property type="project" value="UniProtKB-KW"/>
</dbReference>
<feature type="domain" description="Helicase ATP-binding" evidence="6">
    <location>
        <begin position="14"/>
        <end position="176"/>
    </location>
</feature>
<evidence type="ECO:0000313" key="8">
    <source>
        <dbReference type="EMBL" id="CAJ1385589.1"/>
    </source>
</evidence>
<keyword evidence="1 5" id="KW-0547">Nucleotide-binding</keyword>
<evidence type="ECO:0000256" key="3">
    <source>
        <dbReference type="ARBA" id="ARBA00022806"/>
    </source>
</evidence>
<evidence type="ECO:0000259" key="6">
    <source>
        <dbReference type="PROSITE" id="PS51192"/>
    </source>
</evidence>
<dbReference type="InterPro" id="IPR011545">
    <property type="entry name" value="DEAD/DEAH_box_helicase_dom"/>
</dbReference>